<evidence type="ECO:0000313" key="8">
    <source>
        <dbReference type="Proteomes" id="UP000285710"/>
    </source>
</evidence>
<keyword evidence="2" id="KW-0238">DNA-binding</keyword>
<dbReference type="EMBL" id="SAUZ01000015">
    <property type="protein sequence ID" value="RWR19596.1"/>
    <property type="molecule type" value="Genomic_DNA"/>
</dbReference>
<dbReference type="GO" id="GO:0003677">
    <property type="term" value="F:DNA binding"/>
    <property type="evidence" value="ECO:0007669"/>
    <property type="project" value="UniProtKB-KW"/>
</dbReference>
<dbReference type="PROSITE" id="PS50995">
    <property type="entry name" value="HTH_MARR_2"/>
    <property type="match status" value="1"/>
</dbReference>
<dbReference type="RefSeq" id="WP_128186225.1">
    <property type="nucleotide sequence ID" value="NZ_JBHRSO010000063.1"/>
</dbReference>
<accession>A0A443JG74</accession>
<dbReference type="Gene3D" id="1.10.10.10">
    <property type="entry name" value="Winged helix-like DNA-binding domain superfamily/Winged helix DNA-binding domain"/>
    <property type="match status" value="1"/>
</dbReference>
<dbReference type="AlphaFoldDB" id="A0A443IMV7"/>
<accession>A0A443IMV7</accession>
<reference evidence="7 8" key="2">
    <citation type="submission" date="2019-01" db="EMBL/GenBank/DDBJ databases">
        <authorList>
            <person name="Li Y."/>
        </authorList>
    </citation>
    <scope>NUCLEOTIDE SEQUENCE [LARGE SCALE GENOMIC DNA]</scope>
    <source>
        <strain evidence="5 8">2D-5</strain>
        <strain evidence="6 7">SK2B-1</strain>
    </source>
</reference>
<evidence type="ECO:0000313" key="6">
    <source>
        <dbReference type="EMBL" id="RWR19596.1"/>
    </source>
</evidence>
<evidence type="ECO:0000313" key="7">
    <source>
        <dbReference type="Proteomes" id="UP000284476"/>
    </source>
</evidence>
<evidence type="ECO:0000313" key="5">
    <source>
        <dbReference type="EMBL" id="RWR06558.1"/>
    </source>
</evidence>
<keyword evidence="8" id="KW-1185">Reference proteome</keyword>
<dbReference type="PANTHER" id="PTHR42756:SF1">
    <property type="entry name" value="TRANSCRIPTIONAL REPRESSOR OF EMRAB OPERON"/>
    <property type="match status" value="1"/>
</dbReference>
<dbReference type="PANTHER" id="PTHR42756">
    <property type="entry name" value="TRANSCRIPTIONAL REGULATOR, MARR"/>
    <property type="match status" value="1"/>
</dbReference>
<dbReference type="Pfam" id="PF01047">
    <property type="entry name" value="MarR"/>
    <property type="match status" value="1"/>
</dbReference>
<evidence type="ECO:0000256" key="3">
    <source>
        <dbReference type="ARBA" id="ARBA00023163"/>
    </source>
</evidence>
<dbReference type="SMART" id="SM00347">
    <property type="entry name" value="HTH_MARR"/>
    <property type="match status" value="1"/>
</dbReference>
<reference evidence="7 8" key="1">
    <citation type="submission" date="2019-01" db="EMBL/GenBank/DDBJ databases">
        <title>Sinorhodobacter populi sp. nov. isolated from the symptomatic bark tissue of Populus euramericana canker.</title>
        <authorList>
            <person name="Xu G."/>
        </authorList>
    </citation>
    <scope>NUCLEOTIDE SEQUENCE [LARGE SCALE GENOMIC DNA]</scope>
    <source>
        <strain evidence="5 8">2D-5</strain>
        <strain evidence="6 7">SK2B-1</strain>
    </source>
</reference>
<dbReference type="Proteomes" id="UP000285710">
    <property type="component" value="Unassembled WGS sequence"/>
</dbReference>
<dbReference type="SUPFAM" id="SSF46785">
    <property type="entry name" value="Winged helix' DNA-binding domain"/>
    <property type="match status" value="1"/>
</dbReference>
<feature type="domain" description="HTH marR-type" evidence="4">
    <location>
        <begin position="21"/>
        <end position="161"/>
    </location>
</feature>
<keyword evidence="1" id="KW-0805">Transcription regulation</keyword>
<dbReference type="InterPro" id="IPR036390">
    <property type="entry name" value="WH_DNA-bd_sf"/>
</dbReference>
<dbReference type="InterPro" id="IPR036388">
    <property type="entry name" value="WH-like_DNA-bd_sf"/>
</dbReference>
<dbReference type="InterPro" id="IPR000835">
    <property type="entry name" value="HTH_MarR-typ"/>
</dbReference>
<evidence type="ECO:0000256" key="1">
    <source>
        <dbReference type="ARBA" id="ARBA00023015"/>
    </source>
</evidence>
<dbReference type="Proteomes" id="UP000284476">
    <property type="component" value="Unassembled WGS sequence"/>
</dbReference>
<gene>
    <name evidence="6" type="ORF">D2T30_13910</name>
    <name evidence="5" type="ORF">D2T33_18320</name>
</gene>
<protein>
    <submittedName>
        <fullName evidence="5">MarR family transcriptional regulator</fullName>
    </submittedName>
</protein>
<dbReference type="GO" id="GO:0003700">
    <property type="term" value="F:DNA-binding transcription factor activity"/>
    <property type="evidence" value="ECO:0007669"/>
    <property type="project" value="InterPro"/>
</dbReference>
<organism evidence="5 8">
    <name type="scientific">Paenirhodobacter populi</name>
    <dbReference type="NCBI Taxonomy" id="2306993"/>
    <lineage>
        <taxon>Bacteria</taxon>
        <taxon>Pseudomonadati</taxon>
        <taxon>Pseudomonadota</taxon>
        <taxon>Alphaproteobacteria</taxon>
        <taxon>Rhodobacterales</taxon>
        <taxon>Rhodobacter group</taxon>
        <taxon>Paenirhodobacter</taxon>
    </lineage>
</organism>
<evidence type="ECO:0000259" key="4">
    <source>
        <dbReference type="PROSITE" id="PS50995"/>
    </source>
</evidence>
<proteinExistence type="predicted"/>
<keyword evidence="3" id="KW-0804">Transcription</keyword>
<dbReference type="EMBL" id="SAUW01000027">
    <property type="protein sequence ID" value="RWR06558.1"/>
    <property type="molecule type" value="Genomic_DNA"/>
</dbReference>
<sequence length="176" mass="19103">MPPRAPAPMTVTRPELLIDGSDAVFRKLIHASFGFLARHEAVRASFGQRIGLSGVEYTVLVAIGHLTAGGGTVIISQLAAHLHLSGAFVTTTTSRLAKKGLITKDVDPEDRRKICLNLTEQAWSTLADLAPIQQQVNDIEFAPLSAGELPRIVALFENLIDSSEKALKLQEFLKEH</sequence>
<comment type="caution">
    <text evidence="5">The sequence shown here is derived from an EMBL/GenBank/DDBJ whole genome shotgun (WGS) entry which is preliminary data.</text>
</comment>
<name>A0A443IMV7_9RHOB</name>
<evidence type="ECO:0000256" key="2">
    <source>
        <dbReference type="ARBA" id="ARBA00023125"/>
    </source>
</evidence>